<dbReference type="Pfam" id="PF01510">
    <property type="entry name" value="Amidase_2"/>
    <property type="match status" value="1"/>
</dbReference>
<dbReference type="InterPro" id="IPR002502">
    <property type="entry name" value="Amidase_domain"/>
</dbReference>
<evidence type="ECO:0000313" key="3">
    <source>
        <dbReference type="Proteomes" id="UP001377804"/>
    </source>
</evidence>
<feature type="domain" description="N-acetylmuramoyl-L-alanine amidase" evidence="1">
    <location>
        <begin position="8"/>
        <end position="144"/>
    </location>
</feature>
<name>A0ABU8SK35_9LACO</name>
<proteinExistence type="predicted"/>
<reference evidence="2 3" key="1">
    <citation type="submission" date="2023-10" db="EMBL/GenBank/DDBJ databases">
        <title>Holzapfeliella saturejae sp. nov. isolated from Satureja montana flowers.</title>
        <authorList>
            <person name="Alcantara C."/>
            <person name="Zuniga M."/>
            <person name="Landete J.M."/>
            <person name="Monedero V."/>
        </authorList>
    </citation>
    <scope>NUCLEOTIDE SEQUENCE [LARGE SCALE GENOMIC DNA]</scope>
    <source>
        <strain evidence="2 3">He02</strain>
    </source>
</reference>
<gene>
    <name evidence="2" type="ORF">R4Y45_07285</name>
</gene>
<dbReference type="SUPFAM" id="SSF55846">
    <property type="entry name" value="N-acetylmuramoyl-L-alanine amidase-like"/>
    <property type="match status" value="1"/>
</dbReference>
<comment type="caution">
    <text evidence="2">The sequence shown here is derived from an EMBL/GenBank/DDBJ whole genome shotgun (WGS) entry which is preliminary data.</text>
</comment>
<dbReference type="CDD" id="cd06583">
    <property type="entry name" value="PGRP"/>
    <property type="match status" value="1"/>
</dbReference>
<dbReference type="Gene3D" id="3.40.80.10">
    <property type="entry name" value="Peptidoglycan recognition protein-like"/>
    <property type="match status" value="1"/>
</dbReference>
<dbReference type="SMART" id="SM00644">
    <property type="entry name" value="Ami_2"/>
    <property type="match status" value="1"/>
</dbReference>
<keyword evidence="3" id="KW-1185">Reference proteome</keyword>
<organism evidence="2 3">
    <name type="scientific">Holzapfeliella saturejae</name>
    <dbReference type="NCBI Taxonomy" id="3082953"/>
    <lineage>
        <taxon>Bacteria</taxon>
        <taxon>Bacillati</taxon>
        <taxon>Bacillota</taxon>
        <taxon>Bacilli</taxon>
        <taxon>Lactobacillales</taxon>
        <taxon>Lactobacillaceae</taxon>
        <taxon>Holzapfeliella</taxon>
    </lineage>
</organism>
<keyword evidence="2" id="KW-0378">Hydrolase</keyword>
<sequence length="314" mass="35222">MFIEKRIIQGPDRYKSESKIIVIHETANARSTIDNEVSNSNNNWATQYAYVNYFVDDKRVVQTFENGYQVWGAGPTANSKAYSQIEMVRVSKDKFPDQVKLLGQLVGKLSKDSGIPITWNVLNGITTHAELSRTYKEVNHYDPESYVAMQGWTLQQFYDEVIKAAKGENDDMDLTKLTGQCAVDALGVAWISNPGGAILYDEKKKPTDRVLPLGSPWAFHNTDDGMLSVGGLIDQKDALIKFNRGKTGGDYRGMTVKVITDDCYTQQQPKTGMPGVQKLPQGELYLVINQSEDKKYFDLGVNQWVDTSKLNIVL</sequence>
<evidence type="ECO:0000313" key="2">
    <source>
        <dbReference type="EMBL" id="MEJ6349022.1"/>
    </source>
</evidence>
<dbReference type="EMBL" id="JAWMWG010000006">
    <property type="protein sequence ID" value="MEJ6349022.1"/>
    <property type="molecule type" value="Genomic_DNA"/>
</dbReference>
<dbReference type="RefSeq" id="WP_339970577.1">
    <property type="nucleotide sequence ID" value="NZ_JAWMWG010000006.1"/>
</dbReference>
<protein>
    <submittedName>
        <fullName evidence="2">N-acetylmuramoyl-L-alanine amidase</fullName>
        <ecNumber evidence="2">3.5.1.28</ecNumber>
    </submittedName>
</protein>
<evidence type="ECO:0000259" key="1">
    <source>
        <dbReference type="SMART" id="SM00644"/>
    </source>
</evidence>
<dbReference type="InterPro" id="IPR036505">
    <property type="entry name" value="Amidase/PGRP_sf"/>
</dbReference>
<dbReference type="GO" id="GO:0008745">
    <property type="term" value="F:N-acetylmuramoyl-L-alanine amidase activity"/>
    <property type="evidence" value="ECO:0007669"/>
    <property type="project" value="UniProtKB-EC"/>
</dbReference>
<dbReference type="Proteomes" id="UP001377804">
    <property type="component" value="Unassembled WGS sequence"/>
</dbReference>
<accession>A0ABU8SK35</accession>
<dbReference type="EC" id="3.5.1.28" evidence="2"/>